<dbReference type="InterPro" id="IPR050204">
    <property type="entry name" value="AraC_XylS_family_regulators"/>
</dbReference>
<dbReference type="InterPro" id="IPR035418">
    <property type="entry name" value="AraC-bd_2"/>
</dbReference>
<dbReference type="SMART" id="SM00342">
    <property type="entry name" value="HTH_ARAC"/>
    <property type="match status" value="1"/>
</dbReference>
<dbReference type="Pfam" id="PF12833">
    <property type="entry name" value="HTH_18"/>
    <property type="match status" value="1"/>
</dbReference>
<dbReference type="SUPFAM" id="SSF46689">
    <property type="entry name" value="Homeodomain-like"/>
    <property type="match status" value="2"/>
</dbReference>
<reference evidence="5 6" key="1">
    <citation type="submission" date="2018-07" db="EMBL/GenBank/DDBJ databases">
        <title>Modular assembly of carbohydrate-degrading microbial communities in the ocean.</title>
        <authorList>
            <person name="Enke T.N."/>
            <person name="Datta M.S."/>
            <person name="Schwartzman J.A."/>
            <person name="Cermak N."/>
            <person name="Schmitz D.A."/>
            <person name="Barrere J."/>
            <person name="Cordero O.X."/>
        </authorList>
    </citation>
    <scope>NUCLEOTIDE SEQUENCE [LARGE SCALE GENOMIC DNA]</scope>
    <source>
        <strain evidence="5 6">C3M10</strain>
    </source>
</reference>
<evidence type="ECO:0000256" key="2">
    <source>
        <dbReference type="ARBA" id="ARBA00023125"/>
    </source>
</evidence>
<dbReference type="Proteomes" id="UP000252706">
    <property type="component" value="Unassembled WGS sequence"/>
</dbReference>
<evidence type="ECO:0000256" key="3">
    <source>
        <dbReference type="ARBA" id="ARBA00023163"/>
    </source>
</evidence>
<dbReference type="GO" id="GO:0043565">
    <property type="term" value="F:sequence-specific DNA binding"/>
    <property type="evidence" value="ECO:0007669"/>
    <property type="project" value="InterPro"/>
</dbReference>
<sequence>MDEARQVVSAKFCDHKLIPGDTSEAFETCHNRASGRSLSLNFLRYSSEVAIDPGELTDFYLVQIPLRGRAVVKTGAHEVEASNQTASILNPTEATRMTWQAGCEKLLVQIDRGALHDLAETLTGHHLPHALVFNPEMQLQTAALKRWVDQVWACVQAAQNGAAFGNSAYRFQSVIEEDLMTSLLQSQPNAITHFLKDRPLALPARAVRSATEYIRANLSDPITMRDIAGQANCSVRSLQTGFQSSLGCTPKQYLNRQRLKLAHYLLQTAPPGTLVSTVAYDTGFAHLGRFSIAYKEAYGQSPSLSLLH</sequence>
<accession>A0A366WMV5</accession>
<dbReference type="PROSITE" id="PS01124">
    <property type="entry name" value="HTH_ARAC_FAMILY_2"/>
    <property type="match status" value="1"/>
</dbReference>
<dbReference type="InterPro" id="IPR018062">
    <property type="entry name" value="HTH_AraC-typ_CS"/>
</dbReference>
<dbReference type="AlphaFoldDB" id="A0A366WMV5"/>
<dbReference type="Gene3D" id="1.10.10.60">
    <property type="entry name" value="Homeodomain-like"/>
    <property type="match status" value="1"/>
</dbReference>
<evidence type="ECO:0000259" key="4">
    <source>
        <dbReference type="PROSITE" id="PS01124"/>
    </source>
</evidence>
<proteinExistence type="predicted"/>
<dbReference type="EMBL" id="QOCE01000048">
    <property type="protein sequence ID" value="RBW50517.1"/>
    <property type="molecule type" value="Genomic_DNA"/>
</dbReference>
<comment type="caution">
    <text evidence="5">The sequence shown here is derived from an EMBL/GenBank/DDBJ whole genome shotgun (WGS) entry which is preliminary data.</text>
</comment>
<dbReference type="Pfam" id="PF14525">
    <property type="entry name" value="AraC_binding_2"/>
    <property type="match status" value="1"/>
</dbReference>
<evidence type="ECO:0000313" key="5">
    <source>
        <dbReference type="EMBL" id="RBW50517.1"/>
    </source>
</evidence>
<protein>
    <submittedName>
        <fullName evidence="5">AraC family transcriptional regulator</fullName>
    </submittedName>
</protein>
<keyword evidence="1" id="KW-0805">Transcription regulation</keyword>
<keyword evidence="3" id="KW-0804">Transcription</keyword>
<feature type="domain" description="HTH araC/xylS-type" evidence="4">
    <location>
        <begin position="208"/>
        <end position="308"/>
    </location>
</feature>
<keyword evidence="2" id="KW-0238">DNA-binding</keyword>
<gene>
    <name evidence="5" type="ORF">DS909_21775</name>
</gene>
<organism evidence="5 6">
    <name type="scientific">Phaeobacter gallaeciensis</name>
    <dbReference type="NCBI Taxonomy" id="60890"/>
    <lineage>
        <taxon>Bacteria</taxon>
        <taxon>Pseudomonadati</taxon>
        <taxon>Pseudomonadota</taxon>
        <taxon>Alphaproteobacteria</taxon>
        <taxon>Rhodobacterales</taxon>
        <taxon>Roseobacteraceae</taxon>
        <taxon>Phaeobacter</taxon>
    </lineage>
</organism>
<evidence type="ECO:0000256" key="1">
    <source>
        <dbReference type="ARBA" id="ARBA00023015"/>
    </source>
</evidence>
<dbReference type="InterPro" id="IPR018060">
    <property type="entry name" value="HTH_AraC"/>
</dbReference>
<dbReference type="PROSITE" id="PS00041">
    <property type="entry name" value="HTH_ARAC_FAMILY_1"/>
    <property type="match status" value="1"/>
</dbReference>
<dbReference type="OrthoDB" id="9802263at2"/>
<evidence type="ECO:0000313" key="6">
    <source>
        <dbReference type="Proteomes" id="UP000252706"/>
    </source>
</evidence>
<dbReference type="PANTHER" id="PTHR46796">
    <property type="entry name" value="HTH-TYPE TRANSCRIPTIONAL ACTIVATOR RHAS-RELATED"/>
    <property type="match status" value="1"/>
</dbReference>
<name>A0A366WMV5_9RHOB</name>
<dbReference type="GO" id="GO:0003700">
    <property type="term" value="F:DNA-binding transcription factor activity"/>
    <property type="evidence" value="ECO:0007669"/>
    <property type="project" value="InterPro"/>
</dbReference>
<dbReference type="InterPro" id="IPR009057">
    <property type="entry name" value="Homeodomain-like_sf"/>
</dbReference>